<dbReference type="EMBL" id="MN739181">
    <property type="protein sequence ID" value="QHS92543.1"/>
    <property type="molecule type" value="Genomic_DNA"/>
</dbReference>
<evidence type="ECO:0000259" key="1">
    <source>
        <dbReference type="PROSITE" id="PS50089"/>
    </source>
</evidence>
<dbReference type="AlphaFoldDB" id="A0A6C0BMM3"/>
<protein>
    <recommendedName>
        <fullName evidence="1">RING-type domain-containing protein</fullName>
    </recommendedName>
</protein>
<dbReference type="InterPro" id="IPR001841">
    <property type="entry name" value="Znf_RING"/>
</dbReference>
<name>A0A6C0BMM3_9ZZZZ</name>
<sequence>MLMCQHSIRRKHTRYLRPKTCDCVLCCQEYQAQTPIVECKFCHQNLHLECQGQWIVHSILCGQESTCPFCRQHWMVNDYIYFPILV</sequence>
<proteinExistence type="predicted"/>
<accession>A0A6C0BMM3</accession>
<reference evidence="2" key="1">
    <citation type="journal article" date="2020" name="Nature">
        <title>Giant virus diversity and host interactions through global metagenomics.</title>
        <authorList>
            <person name="Schulz F."/>
            <person name="Roux S."/>
            <person name="Paez-Espino D."/>
            <person name="Jungbluth S."/>
            <person name="Walsh D.A."/>
            <person name="Denef V.J."/>
            <person name="McMahon K.D."/>
            <person name="Konstantinidis K.T."/>
            <person name="Eloe-Fadrosh E.A."/>
            <person name="Kyrpides N.C."/>
            <person name="Woyke T."/>
        </authorList>
    </citation>
    <scope>NUCLEOTIDE SEQUENCE</scope>
    <source>
        <strain evidence="2">GVMAG-M-3300014204-73</strain>
    </source>
</reference>
<organism evidence="2">
    <name type="scientific">viral metagenome</name>
    <dbReference type="NCBI Taxonomy" id="1070528"/>
    <lineage>
        <taxon>unclassified sequences</taxon>
        <taxon>metagenomes</taxon>
        <taxon>organismal metagenomes</taxon>
    </lineage>
</organism>
<evidence type="ECO:0000313" key="2">
    <source>
        <dbReference type="EMBL" id="QHS92543.1"/>
    </source>
</evidence>
<dbReference type="PROSITE" id="PS50089">
    <property type="entry name" value="ZF_RING_2"/>
    <property type="match status" value="1"/>
</dbReference>
<feature type="domain" description="RING-type" evidence="1">
    <location>
        <begin position="23"/>
        <end position="71"/>
    </location>
</feature>